<name>A0A426ZSQ3_ENSVE</name>
<reference evidence="1 2" key="1">
    <citation type="journal article" date="2014" name="Agronomy (Basel)">
        <title>A Draft Genome Sequence for Ensete ventricosum, the Drought-Tolerant Tree Against Hunger.</title>
        <authorList>
            <person name="Harrison J."/>
            <person name="Moore K.A."/>
            <person name="Paszkiewicz K."/>
            <person name="Jones T."/>
            <person name="Grant M."/>
            <person name="Ambacheew D."/>
            <person name="Muzemil S."/>
            <person name="Studholme D.J."/>
        </authorList>
    </citation>
    <scope>NUCLEOTIDE SEQUENCE [LARGE SCALE GENOMIC DNA]</scope>
</reference>
<dbReference type="AlphaFoldDB" id="A0A426ZSQ3"/>
<dbReference type="Proteomes" id="UP000287651">
    <property type="component" value="Unassembled WGS sequence"/>
</dbReference>
<dbReference type="EMBL" id="AMZH03005175">
    <property type="protein sequence ID" value="RRT67066.1"/>
    <property type="molecule type" value="Genomic_DNA"/>
</dbReference>
<gene>
    <name evidence="1" type="ORF">B296_00025194</name>
</gene>
<comment type="caution">
    <text evidence="1">The sequence shown here is derived from an EMBL/GenBank/DDBJ whole genome shotgun (WGS) entry which is preliminary data.</text>
</comment>
<evidence type="ECO:0000313" key="2">
    <source>
        <dbReference type="Proteomes" id="UP000287651"/>
    </source>
</evidence>
<evidence type="ECO:0000313" key="1">
    <source>
        <dbReference type="EMBL" id="RRT67066.1"/>
    </source>
</evidence>
<organism evidence="1 2">
    <name type="scientific">Ensete ventricosum</name>
    <name type="common">Abyssinian banana</name>
    <name type="synonym">Musa ensete</name>
    <dbReference type="NCBI Taxonomy" id="4639"/>
    <lineage>
        <taxon>Eukaryota</taxon>
        <taxon>Viridiplantae</taxon>
        <taxon>Streptophyta</taxon>
        <taxon>Embryophyta</taxon>
        <taxon>Tracheophyta</taxon>
        <taxon>Spermatophyta</taxon>
        <taxon>Magnoliopsida</taxon>
        <taxon>Liliopsida</taxon>
        <taxon>Zingiberales</taxon>
        <taxon>Musaceae</taxon>
        <taxon>Ensete</taxon>
    </lineage>
</organism>
<protein>
    <submittedName>
        <fullName evidence="1">Uncharacterized protein</fullName>
    </submittedName>
</protein>
<proteinExistence type="predicted"/>
<sequence>MTSLEELNYLRAKHQSERRWTQRSVIVPQRRIYRSRKKGRRCKATNSRAMGLAVTWYCKGGTSMESSIPYSYGERVLVIKGAEEVENIETNSKY</sequence>
<accession>A0A426ZSQ3</accession>